<protein>
    <submittedName>
        <fullName evidence="2">Uncharacterized protein</fullName>
    </submittedName>
</protein>
<reference evidence="2 3" key="1">
    <citation type="submission" date="2019-03" db="EMBL/GenBank/DDBJ databases">
        <title>First draft genome of Liparis tanakae, snailfish: a comprehensive survey of snailfish specific genes.</title>
        <authorList>
            <person name="Kim W."/>
            <person name="Song I."/>
            <person name="Jeong J.-H."/>
            <person name="Kim D."/>
            <person name="Kim S."/>
            <person name="Ryu S."/>
            <person name="Song J.Y."/>
            <person name="Lee S.K."/>
        </authorList>
    </citation>
    <scope>NUCLEOTIDE SEQUENCE [LARGE SCALE GENOMIC DNA]</scope>
    <source>
        <tissue evidence="2">Muscle</tissue>
    </source>
</reference>
<feature type="compositionally biased region" description="Basic residues" evidence="1">
    <location>
        <begin position="63"/>
        <end position="72"/>
    </location>
</feature>
<dbReference type="Proteomes" id="UP000314294">
    <property type="component" value="Unassembled WGS sequence"/>
</dbReference>
<proteinExistence type="predicted"/>
<dbReference type="OrthoDB" id="5803771at2759"/>
<name>A0A4Z2H502_9TELE</name>
<accession>A0A4Z2H502</accession>
<dbReference type="EMBL" id="SRLO01000326">
    <property type="protein sequence ID" value="TNN60849.1"/>
    <property type="molecule type" value="Genomic_DNA"/>
</dbReference>
<comment type="caution">
    <text evidence="2">The sequence shown here is derived from an EMBL/GenBank/DDBJ whole genome shotgun (WGS) entry which is preliminary data.</text>
</comment>
<feature type="region of interest" description="Disordered" evidence="1">
    <location>
        <begin position="35"/>
        <end position="75"/>
    </location>
</feature>
<sequence>MDQTEERIIEYNCSSTDYKDSKMTLNSWREISQNTGLEVYTPTSTPSRATLPPASSPVESRVSRPKRKRDHRDHRNDHLDDLLFKEITHLGEQRLYLQQKLLEQDDEYSRFGRVMVDMLRRVPEDKRPDPSSHWKSLVTVFVQSALSEYGQEERRWTHIEQIMTHEARGMAVGGEGGRETHGLTPERHLSLRCGGV</sequence>
<keyword evidence="3" id="KW-1185">Reference proteome</keyword>
<evidence type="ECO:0000313" key="2">
    <source>
        <dbReference type="EMBL" id="TNN60849.1"/>
    </source>
</evidence>
<feature type="compositionally biased region" description="Polar residues" evidence="1">
    <location>
        <begin position="35"/>
        <end position="48"/>
    </location>
</feature>
<organism evidence="2 3">
    <name type="scientific">Liparis tanakae</name>
    <name type="common">Tanaka's snailfish</name>
    <dbReference type="NCBI Taxonomy" id="230148"/>
    <lineage>
        <taxon>Eukaryota</taxon>
        <taxon>Metazoa</taxon>
        <taxon>Chordata</taxon>
        <taxon>Craniata</taxon>
        <taxon>Vertebrata</taxon>
        <taxon>Euteleostomi</taxon>
        <taxon>Actinopterygii</taxon>
        <taxon>Neopterygii</taxon>
        <taxon>Teleostei</taxon>
        <taxon>Neoteleostei</taxon>
        <taxon>Acanthomorphata</taxon>
        <taxon>Eupercaria</taxon>
        <taxon>Perciformes</taxon>
        <taxon>Cottioidei</taxon>
        <taxon>Cottales</taxon>
        <taxon>Liparidae</taxon>
        <taxon>Liparis</taxon>
    </lineage>
</organism>
<dbReference type="AlphaFoldDB" id="A0A4Z2H502"/>
<gene>
    <name evidence="2" type="ORF">EYF80_028946</name>
</gene>
<evidence type="ECO:0000256" key="1">
    <source>
        <dbReference type="SAM" id="MobiDB-lite"/>
    </source>
</evidence>
<evidence type="ECO:0000313" key="3">
    <source>
        <dbReference type="Proteomes" id="UP000314294"/>
    </source>
</evidence>